<dbReference type="EMBL" id="CAJNOQ010008081">
    <property type="protein sequence ID" value="CAF1187792.1"/>
    <property type="molecule type" value="Genomic_DNA"/>
</dbReference>
<organism evidence="2 6">
    <name type="scientific">Didymodactylos carnosus</name>
    <dbReference type="NCBI Taxonomy" id="1234261"/>
    <lineage>
        <taxon>Eukaryota</taxon>
        <taxon>Metazoa</taxon>
        <taxon>Spiralia</taxon>
        <taxon>Gnathifera</taxon>
        <taxon>Rotifera</taxon>
        <taxon>Eurotatoria</taxon>
        <taxon>Bdelloidea</taxon>
        <taxon>Philodinida</taxon>
        <taxon>Philodinidae</taxon>
        <taxon>Didymodactylos</taxon>
    </lineage>
</organism>
<dbReference type="AlphaFoldDB" id="A0A814VNF6"/>
<dbReference type="Proteomes" id="UP000682733">
    <property type="component" value="Unassembled WGS sequence"/>
</dbReference>
<evidence type="ECO:0000313" key="4">
    <source>
        <dbReference type="EMBL" id="CAF3951989.1"/>
    </source>
</evidence>
<evidence type="ECO:0000313" key="2">
    <source>
        <dbReference type="EMBL" id="CAF1187792.1"/>
    </source>
</evidence>
<feature type="non-terminal residue" evidence="2">
    <location>
        <position position="219"/>
    </location>
</feature>
<evidence type="ECO:0000313" key="5">
    <source>
        <dbReference type="EMBL" id="CAF4268812.1"/>
    </source>
</evidence>
<name>A0A814VNF6_9BILA</name>
<dbReference type="Proteomes" id="UP000681722">
    <property type="component" value="Unassembled WGS sequence"/>
</dbReference>
<gene>
    <name evidence="2" type="ORF">GPM918_LOCUS23042</name>
    <name evidence="3" type="ORF">OVA965_LOCUS35938</name>
    <name evidence="4" type="ORF">SRO942_LOCUS23040</name>
    <name evidence="5" type="ORF">TMI583_LOCUS36922</name>
</gene>
<dbReference type="EMBL" id="CAJOBA010053832">
    <property type="protein sequence ID" value="CAF4268812.1"/>
    <property type="molecule type" value="Genomic_DNA"/>
</dbReference>
<reference evidence="2" key="1">
    <citation type="submission" date="2021-02" db="EMBL/GenBank/DDBJ databases">
        <authorList>
            <person name="Nowell W R."/>
        </authorList>
    </citation>
    <scope>NUCLEOTIDE SEQUENCE</scope>
</reference>
<feature type="coiled-coil region" evidence="1">
    <location>
        <begin position="45"/>
        <end position="155"/>
    </location>
</feature>
<dbReference type="EMBL" id="CAJOBC010008081">
    <property type="protein sequence ID" value="CAF3951989.1"/>
    <property type="molecule type" value="Genomic_DNA"/>
</dbReference>
<comment type="caution">
    <text evidence="2">The sequence shown here is derived from an EMBL/GenBank/DDBJ whole genome shotgun (WGS) entry which is preliminary data.</text>
</comment>
<dbReference type="OrthoDB" id="10058884at2759"/>
<evidence type="ECO:0000256" key="1">
    <source>
        <dbReference type="SAM" id="Coils"/>
    </source>
</evidence>
<proteinExistence type="predicted"/>
<keyword evidence="6" id="KW-1185">Reference proteome</keyword>
<sequence>MDEHFTWLDELQFNPLNNQQTYITKQDFLLLHKKIVATDLIVNRYLEAKKALQSLQNENDQLKQRLDYVTNECCLFGKQIAQCTDECDALKRGYDLLNEEKNDLEKDFGIIKDQNTAYYHELMVVDQYHSLKETNEQLTKELERCKKEKSKLDCKLQRSVYNNTNDPYQTETALKMSMKSIRELKLALGRLVNFLQTEKIAIPTSLHIRPILNAHTIDY</sequence>
<evidence type="ECO:0000313" key="6">
    <source>
        <dbReference type="Proteomes" id="UP000663829"/>
    </source>
</evidence>
<protein>
    <submittedName>
        <fullName evidence="2">Uncharacterized protein</fullName>
    </submittedName>
</protein>
<accession>A0A814VNF6</accession>
<dbReference type="EMBL" id="CAJNOK010031926">
    <property type="protein sequence ID" value="CAF1477931.1"/>
    <property type="molecule type" value="Genomic_DNA"/>
</dbReference>
<dbReference type="Proteomes" id="UP000677228">
    <property type="component" value="Unassembled WGS sequence"/>
</dbReference>
<evidence type="ECO:0000313" key="3">
    <source>
        <dbReference type="EMBL" id="CAF1477931.1"/>
    </source>
</evidence>
<keyword evidence="1" id="KW-0175">Coiled coil</keyword>
<dbReference type="Proteomes" id="UP000663829">
    <property type="component" value="Unassembled WGS sequence"/>
</dbReference>